<gene>
    <name evidence="5" type="ORF">OSTQU699_LOCUS695</name>
</gene>
<dbReference type="Pfam" id="PF00675">
    <property type="entry name" value="Peptidase_M16"/>
    <property type="match status" value="1"/>
</dbReference>
<dbReference type="PANTHER" id="PTHR11851:SF49">
    <property type="entry name" value="MITOCHONDRIAL-PROCESSING PEPTIDASE SUBUNIT ALPHA"/>
    <property type="match status" value="1"/>
</dbReference>
<sequence length="500" mass="53259">MWRQGARRALPSLVRGVRSASTAAAVAPAAPAAQSSGGWLSGLLGGAGSGVPMTDVLPGWAEPARREPPAAPPKTELTTLPNGFRVASEDSWGPTACTALVVGSGSVYETPAVSGISHILEYLAFKATTNRTHFRIVNESMGFGGNMVAAASREQMYYSIDCLRTHVPEALELLCDCVLNPRFADWEVADAMKRLRGDLENMKKNPQVMLTEALQSAAYQGALGWPLIASENSLQSITSKDLHDFVARNYTADRMVLSVAGADHQEALKIVEPMLSTVAAGTKPSPPASTYVGGEARIPTTDPMTHAILAFDSPGGWQDLKAASTMTVLLYMMGGGGSFSSGGPGKGMHSRLYLNVLTRYSWVHNFSAVSTAFDDRSLTGVYGAAPPEHAGQLVDIMVKELQDLATKVSEEELNRAKTASVASVLMTLEQKAVVAEDIGKQILTYGHRKSANEFCTSLMGVTDKDITGMVSSMLKQPPCLVTMGQVSGIPRYTDVARRFA</sequence>
<evidence type="ECO:0000259" key="4">
    <source>
        <dbReference type="Pfam" id="PF05193"/>
    </source>
</evidence>
<dbReference type="Gene3D" id="3.30.830.10">
    <property type="entry name" value="Metalloenzyme, LuxS/M16 peptidase-like"/>
    <property type="match status" value="2"/>
</dbReference>
<dbReference type="InterPro" id="IPR011249">
    <property type="entry name" value="Metalloenz_LuxS/M16"/>
</dbReference>
<evidence type="ECO:0008006" key="7">
    <source>
        <dbReference type="Google" id="ProtNLM"/>
    </source>
</evidence>
<organism evidence="5 6">
    <name type="scientific">Ostreobium quekettii</name>
    <dbReference type="NCBI Taxonomy" id="121088"/>
    <lineage>
        <taxon>Eukaryota</taxon>
        <taxon>Viridiplantae</taxon>
        <taxon>Chlorophyta</taxon>
        <taxon>core chlorophytes</taxon>
        <taxon>Ulvophyceae</taxon>
        <taxon>TCBD clade</taxon>
        <taxon>Bryopsidales</taxon>
        <taxon>Ostreobineae</taxon>
        <taxon>Ostreobiaceae</taxon>
        <taxon>Ostreobium</taxon>
    </lineage>
</organism>
<protein>
    <recommendedName>
        <fullName evidence="7">Mitochondrial-processing peptidase subunit alpha</fullName>
    </recommendedName>
</protein>
<dbReference type="GO" id="GO:0046872">
    <property type="term" value="F:metal ion binding"/>
    <property type="evidence" value="ECO:0007669"/>
    <property type="project" value="InterPro"/>
</dbReference>
<dbReference type="EMBL" id="CAJHUC010000332">
    <property type="protein sequence ID" value="CAD7695334.1"/>
    <property type="molecule type" value="Genomic_DNA"/>
</dbReference>
<evidence type="ECO:0000256" key="1">
    <source>
        <dbReference type="ARBA" id="ARBA00002123"/>
    </source>
</evidence>
<dbReference type="InterPro" id="IPR007863">
    <property type="entry name" value="Peptidase_M16_C"/>
</dbReference>
<comment type="caution">
    <text evidence="5">The sequence shown here is derived from an EMBL/GenBank/DDBJ whole genome shotgun (WGS) entry which is preliminary data.</text>
</comment>
<evidence type="ECO:0000313" key="5">
    <source>
        <dbReference type="EMBL" id="CAD7695334.1"/>
    </source>
</evidence>
<comment type="function">
    <text evidence="1">Substrate recognition and binding subunit of the essential mitochondrial processing protease (MPP), which cleaves the mitochondrial sequence off newly imported precursors proteins.</text>
</comment>
<dbReference type="OrthoDB" id="10251424at2759"/>
<reference evidence="5" key="1">
    <citation type="submission" date="2020-12" db="EMBL/GenBank/DDBJ databases">
        <authorList>
            <person name="Iha C."/>
        </authorList>
    </citation>
    <scope>NUCLEOTIDE SEQUENCE</scope>
</reference>
<dbReference type="PANTHER" id="PTHR11851">
    <property type="entry name" value="METALLOPROTEASE"/>
    <property type="match status" value="1"/>
</dbReference>
<evidence type="ECO:0000256" key="2">
    <source>
        <dbReference type="ARBA" id="ARBA00007261"/>
    </source>
</evidence>
<dbReference type="SUPFAM" id="SSF63411">
    <property type="entry name" value="LuxS/MPP-like metallohydrolase"/>
    <property type="match status" value="2"/>
</dbReference>
<dbReference type="Proteomes" id="UP000708148">
    <property type="component" value="Unassembled WGS sequence"/>
</dbReference>
<dbReference type="InterPro" id="IPR050361">
    <property type="entry name" value="MPP/UQCRC_Complex"/>
</dbReference>
<keyword evidence="6" id="KW-1185">Reference proteome</keyword>
<proteinExistence type="inferred from homology"/>
<dbReference type="GO" id="GO:0005739">
    <property type="term" value="C:mitochondrion"/>
    <property type="evidence" value="ECO:0007669"/>
    <property type="project" value="TreeGrafter"/>
</dbReference>
<dbReference type="AlphaFoldDB" id="A0A8S1IL68"/>
<evidence type="ECO:0000259" key="3">
    <source>
        <dbReference type="Pfam" id="PF00675"/>
    </source>
</evidence>
<accession>A0A8S1IL68</accession>
<dbReference type="Pfam" id="PF05193">
    <property type="entry name" value="Peptidase_M16_C"/>
    <property type="match status" value="1"/>
</dbReference>
<dbReference type="InterPro" id="IPR011765">
    <property type="entry name" value="Pept_M16_N"/>
</dbReference>
<feature type="domain" description="Peptidase M16 C-terminal" evidence="4">
    <location>
        <begin position="236"/>
        <end position="419"/>
    </location>
</feature>
<comment type="similarity">
    <text evidence="2">Belongs to the peptidase M16 family.</text>
</comment>
<evidence type="ECO:0000313" key="6">
    <source>
        <dbReference type="Proteomes" id="UP000708148"/>
    </source>
</evidence>
<dbReference type="FunFam" id="3.30.830.10:FF:000008">
    <property type="entry name" value="Mitochondrial-processing peptidase subunit beta"/>
    <property type="match status" value="1"/>
</dbReference>
<feature type="domain" description="Peptidase M16 N-terminal" evidence="3">
    <location>
        <begin position="85"/>
        <end position="228"/>
    </location>
</feature>
<name>A0A8S1IL68_9CHLO</name>